<accession>A0A4R7NUW7</accession>
<protein>
    <submittedName>
        <fullName evidence="2">Uncharacterized protein YqcC (DUF446 family)</fullName>
    </submittedName>
</protein>
<proteinExistence type="predicted"/>
<name>A0A4R7NUW7_9GAMM</name>
<dbReference type="OrthoDB" id="8794567at2"/>
<evidence type="ECO:0000313" key="2">
    <source>
        <dbReference type="EMBL" id="TDU24758.1"/>
    </source>
</evidence>
<dbReference type="RefSeq" id="WP_133693392.1">
    <property type="nucleotide sequence ID" value="NZ_SOBR01000001.1"/>
</dbReference>
<dbReference type="InterPro" id="IPR036814">
    <property type="entry name" value="YqcC-like_sf"/>
</dbReference>
<dbReference type="PANTHER" id="PTHR39586:SF1">
    <property type="entry name" value="CYTOPLASMIC PROTEIN"/>
    <property type="match status" value="1"/>
</dbReference>
<dbReference type="InterPro" id="IPR023376">
    <property type="entry name" value="YqcC-like_dom"/>
</dbReference>
<organism evidence="2 3">
    <name type="scientific">Chromohalobacter marismortui</name>
    <dbReference type="NCBI Taxonomy" id="42055"/>
    <lineage>
        <taxon>Bacteria</taxon>
        <taxon>Pseudomonadati</taxon>
        <taxon>Pseudomonadota</taxon>
        <taxon>Gammaproteobacteria</taxon>
        <taxon>Oceanospirillales</taxon>
        <taxon>Halomonadaceae</taxon>
        <taxon>Chromohalobacter</taxon>
    </lineage>
</organism>
<comment type="caution">
    <text evidence="2">The sequence shown here is derived from an EMBL/GenBank/DDBJ whole genome shotgun (WGS) entry which is preliminary data.</text>
</comment>
<reference evidence="2 3" key="1">
    <citation type="submission" date="2019-03" db="EMBL/GenBank/DDBJ databases">
        <title>Genomic Encyclopedia of Type Strains, Phase IV (KMG-IV): sequencing the most valuable type-strain genomes for metagenomic binning, comparative biology and taxonomic classification.</title>
        <authorList>
            <person name="Goeker M."/>
        </authorList>
    </citation>
    <scope>NUCLEOTIDE SEQUENCE [LARGE SCALE GENOMIC DNA]</scope>
    <source>
        <strain evidence="2 3">DSM 6770</strain>
    </source>
</reference>
<dbReference type="AlphaFoldDB" id="A0A4R7NUW7"/>
<dbReference type="GO" id="GO:0044010">
    <property type="term" value="P:single-species biofilm formation"/>
    <property type="evidence" value="ECO:0007669"/>
    <property type="project" value="TreeGrafter"/>
</dbReference>
<dbReference type="EMBL" id="SOBR01000001">
    <property type="protein sequence ID" value="TDU24758.1"/>
    <property type="molecule type" value="Genomic_DNA"/>
</dbReference>
<sequence>MTAHDALMEALENLVAALRSVDMWRVEEPPAAAFTSQQPFCVDTMAMPQWLRYVFVARLETMAQAESPLPASCEVAPAVETWLKDASPSVRRVVTEAVAEVDRIVTEA</sequence>
<dbReference type="InterPro" id="IPR021133">
    <property type="entry name" value="HEAT_type_2"/>
</dbReference>
<dbReference type="InterPro" id="IPR007384">
    <property type="entry name" value="UCP006257"/>
</dbReference>
<keyword evidence="3" id="KW-1185">Reference proteome</keyword>
<dbReference type="PANTHER" id="PTHR39586">
    <property type="entry name" value="CYTOPLASMIC PROTEIN-RELATED"/>
    <property type="match status" value="1"/>
</dbReference>
<feature type="domain" description="YqcC-like" evidence="1">
    <location>
        <begin position="8"/>
        <end position="102"/>
    </location>
</feature>
<dbReference type="Proteomes" id="UP000295380">
    <property type="component" value="Unassembled WGS sequence"/>
</dbReference>
<dbReference type="Gene3D" id="1.20.1440.40">
    <property type="entry name" value="YqcC-like"/>
    <property type="match status" value="1"/>
</dbReference>
<evidence type="ECO:0000259" key="1">
    <source>
        <dbReference type="Pfam" id="PF04287"/>
    </source>
</evidence>
<dbReference type="PROSITE" id="PS50077">
    <property type="entry name" value="HEAT_REPEAT"/>
    <property type="match status" value="1"/>
</dbReference>
<dbReference type="Pfam" id="PF04287">
    <property type="entry name" value="DUF446"/>
    <property type="match status" value="1"/>
</dbReference>
<evidence type="ECO:0000313" key="3">
    <source>
        <dbReference type="Proteomes" id="UP000295380"/>
    </source>
</evidence>
<dbReference type="SUPFAM" id="SSF158452">
    <property type="entry name" value="YqcC-like"/>
    <property type="match status" value="1"/>
</dbReference>
<gene>
    <name evidence="2" type="ORF">C8E00_101137</name>
</gene>